<accession>A0A323TLV2</accession>
<evidence type="ECO:0000259" key="2">
    <source>
        <dbReference type="Pfam" id="PF12146"/>
    </source>
</evidence>
<evidence type="ECO:0000313" key="4">
    <source>
        <dbReference type="Proteomes" id="UP000248214"/>
    </source>
</evidence>
<keyword evidence="1" id="KW-0732">Signal</keyword>
<dbReference type="OrthoDB" id="9776685at2"/>
<evidence type="ECO:0000256" key="1">
    <source>
        <dbReference type="SAM" id="SignalP"/>
    </source>
</evidence>
<name>A0A323TLV2_9BACI</name>
<dbReference type="SUPFAM" id="SSF53474">
    <property type="entry name" value="alpha/beta-Hydrolases"/>
    <property type="match status" value="1"/>
</dbReference>
<feature type="domain" description="Serine aminopeptidase S33" evidence="2">
    <location>
        <begin position="241"/>
        <end position="291"/>
    </location>
</feature>
<feature type="domain" description="Serine aminopeptidase S33" evidence="2">
    <location>
        <begin position="94"/>
        <end position="197"/>
    </location>
</feature>
<reference evidence="3 4" key="1">
    <citation type="submission" date="2017-10" db="EMBL/GenBank/DDBJ databases">
        <title>Bacillus sp. nov., a halophilic bacterium isolated from a Keqin Lake.</title>
        <authorList>
            <person name="Wang H."/>
        </authorList>
    </citation>
    <scope>NUCLEOTIDE SEQUENCE [LARGE SCALE GENOMIC DNA]</scope>
    <source>
        <strain evidence="3 4">KQ-12</strain>
    </source>
</reference>
<dbReference type="InterPro" id="IPR022742">
    <property type="entry name" value="Hydrolase_4"/>
</dbReference>
<dbReference type="RefSeq" id="WP_110608589.1">
    <property type="nucleotide sequence ID" value="NZ_PDOD01000001.1"/>
</dbReference>
<dbReference type="AlphaFoldDB" id="A0A323TLV2"/>
<dbReference type="Proteomes" id="UP000248214">
    <property type="component" value="Unassembled WGS sequence"/>
</dbReference>
<proteinExistence type="predicted"/>
<dbReference type="InterPro" id="IPR029058">
    <property type="entry name" value="AB_hydrolase_fold"/>
</dbReference>
<gene>
    <name evidence="3" type="ORF">CR194_05405</name>
</gene>
<protein>
    <submittedName>
        <fullName evidence="3">Alpha/beta hydrolase</fullName>
    </submittedName>
</protein>
<keyword evidence="4" id="KW-1185">Reference proteome</keyword>
<evidence type="ECO:0000313" key="3">
    <source>
        <dbReference type="EMBL" id="PYZ94954.1"/>
    </source>
</evidence>
<dbReference type="GO" id="GO:0016787">
    <property type="term" value="F:hydrolase activity"/>
    <property type="evidence" value="ECO:0007669"/>
    <property type="project" value="UniProtKB-KW"/>
</dbReference>
<dbReference type="PANTHER" id="PTHR43358:SF4">
    <property type="entry name" value="ALPHA_BETA HYDROLASE FOLD-1 DOMAIN-CONTAINING PROTEIN"/>
    <property type="match status" value="1"/>
</dbReference>
<comment type="caution">
    <text evidence="3">The sequence shown here is derived from an EMBL/GenBank/DDBJ whole genome shotgun (WGS) entry which is preliminary data.</text>
</comment>
<dbReference type="Pfam" id="PF12146">
    <property type="entry name" value="Hydrolase_4"/>
    <property type="match status" value="2"/>
</dbReference>
<feature type="chain" id="PRO_5039082467" evidence="1">
    <location>
        <begin position="23"/>
        <end position="314"/>
    </location>
</feature>
<keyword evidence="3" id="KW-0378">Hydrolase</keyword>
<sequence length="314" mass="34980">MKKLKTVLGVTASLLVVAFTFAADFFYGEAVERGREVELHREEIAIPAMVTAENEQIIDEAAEWYENQSFETMTLTSYDGLTLEADFLANEESTDQAVILAHGFRSQRADMGDYVQFYYDQGFDILIPDSRGHGESEGDYVSFGWHDRLDYLDWINVLIEKTGSSSIFLHGHSMGAATVLMTSGEELPPQVKGVIADSGYTSAEDILSYQLENLYNLPPFPMIPVTSGMTKIRSGFTFGEASVIDQVAKNTLPLLLIHGEADELVPTSMTEEIYEAAGGDKTLWLVPEAGHVKSYSTSTTEYQERLMEFINRED</sequence>
<dbReference type="InterPro" id="IPR052920">
    <property type="entry name" value="DNA-binding_regulatory"/>
</dbReference>
<dbReference type="Gene3D" id="3.40.50.1820">
    <property type="entry name" value="alpha/beta hydrolase"/>
    <property type="match status" value="1"/>
</dbReference>
<dbReference type="EMBL" id="PDOD01000001">
    <property type="protein sequence ID" value="PYZ94954.1"/>
    <property type="molecule type" value="Genomic_DNA"/>
</dbReference>
<feature type="signal peptide" evidence="1">
    <location>
        <begin position="1"/>
        <end position="22"/>
    </location>
</feature>
<organism evidence="3 4">
    <name type="scientific">Salipaludibacillus keqinensis</name>
    <dbReference type="NCBI Taxonomy" id="2045207"/>
    <lineage>
        <taxon>Bacteria</taxon>
        <taxon>Bacillati</taxon>
        <taxon>Bacillota</taxon>
        <taxon>Bacilli</taxon>
        <taxon>Bacillales</taxon>
        <taxon>Bacillaceae</taxon>
    </lineage>
</organism>
<dbReference type="PANTHER" id="PTHR43358">
    <property type="entry name" value="ALPHA/BETA-HYDROLASE"/>
    <property type="match status" value="1"/>
</dbReference>